<protein>
    <submittedName>
        <fullName evidence="3">DNA-binding protein</fullName>
    </submittedName>
</protein>
<accession>A0A4Y9SZ65</accession>
<feature type="coiled-coil region" evidence="1">
    <location>
        <begin position="263"/>
        <end position="311"/>
    </location>
</feature>
<gene>
    <name evidence="3" type="ORF">E4O92_12440</name>
</gene>
<sequence>MAKAGIYISEVRKARDALLAQGKRPSVDAVRIALGNTGSKTTIHKYLKELEAEEGAAGGRKASISDALQDLVERLAARLQEEADGRIETLRAEHAERERQQAAALSAARAEAEQWRTQCQHAEAALAEEQQAHAGTREALQQEHIARHAAEQRSAALLERLTDKEVHCASLEDKHRHAYEALEHYRQSVKEQREQDARRHEQQVQQLQAELRTAQQTIIVRQDDVTRLNREGARLITELSQARQTLHESEERGRRYAIQLEALRGVEQRNDVLTAQLADSERQAATLDNQIATLSERARGLEIALAAANARNEGQQGLVAELRAFLVARERQADAKGAVE</sequence>
<evidence type="ECO:0000259" key="2">
    <source>
        <dbReference type="Pfam" id="PF11740"/>
    </source>
</evidence>
<keyword evidence="4" id="KW-1185">Reference proteome</keyword>
<feature type="coiled-coil region" evidence="1">
    <location>
        <begin position="190"/>
        <end position="217"/>
    </location>
</feature>
<organism evidence="3 4">
    <name type="scientific">Massilia horti</name>
    <dbReference type="NCBI Taxonomy" id="2562153"/>
    <lineage>
        <taxon>Bacteria</taxon>
        <taxon>Pseudomonadati</taxon>
        <taxon>Pseudomonadota</taxon>
        <taxon>Betaproteobacteria</taxon>
        <taxon>Burkholderiales</taxon>
        <taxon>Oxalobacteraceae</taxon>
        <taxon>Telluria group</taxon>
        <taxon>Massilia</taxon>
    </lineage>
</organism>
<dbReference type="Pfam" id="PF11740">
    <property type="entry name" value="KfrA_N"/>
    <property type="match status" value="1"/>
</dbReference>
<dbReference type="EMBL" id="SPUM01000081">
    <property type="protein sequence ID" value="TFW31752.1"/>
    <property type="molecule type" value="Genomic_DNA"/>
</dbReference>
<evidence type="ECO:0000313" key="3">
    <source>
        <dbReference type="EMBL" id="TFW31752.1"/>
    </source>
</evidence>
<dbReference type="OrthoDB" id="7015148at2"/>
<dbReference type="Proteomes" id="UP000297258">
    <property type="component" value="Unassembled WGS sequence"/>
</dbReference>
<evidence type="ECO:0000256" key="1">
    <source>
        <dbReference type="SAM" id="Coils"/>
    </source>
</evidence>
<proteinExistence type="predicted"/>
<keyword evidence="1" id="KW-0175">Coiled coil</keyword>
<dbReference type="GO" id="GO:0003677">
    <property type="term" value="F:DNA binding"/>
    <property type="evidence" value="ECO:0007669"/>
    <property type="project" value="UniProtKB-KW"/>
</dbReference>
<dbReference type="InterPro" id="IPR021104">
    <property type="entry name" value="KfrA_DNA-bd_N"/>
</dbReference>
<reference evidence="3 4" key="1">
    <citation type="submission" date="2019-03" db="EMBL/GenBank/DDBJ databases">
        <title>Draft genome of Massilia hortus sp. nov., a novel bacterial species of the Oxalobacteraceae family.</title>
        <authorList>
            <person name="Peta V."/>
            <person name="Raths R."/>
            <person name="Bucking H."/>
        </authorList>
    </citation>
    <scope>NUCLEOTIDE SEQUENCE [LARGE SCALE GENOMIC DNA]</scope>
    <source>
        <strain evidence="3 4">ONC3</strain>
    </source>
</reference>
<dbReference type="RefSeq" id="WP_135190092.1">
    <property type="nucleotide sequence ID" value="NZ_SPUM01000081.1"/>
</dbReference>
<keyword evidence="3" id="KW-0238">DNA-binding</keyword>
<feature type="coiled-coil region" evidence="1">
    <location>
        <begin position="80"/>
        <end position="132"/>
    </location>
</feature>
<dbReference type="AlphaFoldDB" id="A0A4Y9SZ65"/>
<name>A0A4Y9SZ65_9BURK</name>
<comment type="caution">
    <text evidence="3">The sequence shown here is derived from an EMBL/GenBank/DDBJ whole genome shotgun (WGS) entry which is preliminary data.</text>
</comment>
<evidence type="ECO:0000313" key="4">
    <source>
        <dbReference type="Proteomes" id="UP000297258"/>
    </source>
</evidence>
<feature type="domain" description="KfrA N-terminal DNA-binding" evidence="2">
    <location>
        <begin position="10"/>
        <end position="118"/>
    </location>
</feature>